<dbReference type="SUPFAM" id="SSF50978">
    <property type="entry name" value="WD40 repeat-like"/>
    <property type="match status" value="1"/>
</dbReference>
<dbReference type="Gene3D" id="2.130.10.10">
    <property type="entry name" value="YVTN repeat-like/Quinoprotein amine dehydrogenase"/>
    <property type="match status" value="3"/>
</dbReference>
<keyword evidence="1 3" id="KW-0853">WD repeat</keyword>
<feature type="repeat" description="WD" evidence="3">
    <location>
        <begin position="401"/>
        <end position="442"/>
    </location>
</feature>
<organism evidence="4 5">
    <name type="scientific">Sphaerosporella brunnea</name>
    <dbReference type="NCBI Taxonomy" id="1250544"/>
    <lineage>
        <taxon>Eukaryota</taxon>
        <taxon>Fungi</taxon>
        <taxon>Dikarya</taxon>
        <taxon>Ascomycota</taxon>
        <taxon>Pezizomycotina</taxon>
        <taxon>Pezizomycetes</taxon>
        <taxon>Pezizales</taxon>
        <taxon>Pyronemataceae</taxon>
        <taxon>Sphaerosporella</taxon>
    </lineage>
</organism>
<dbReference type="InterPro" id="IPR001680">
    <property type="entry name" value="WD40_rpt"/>
</dbReference>
<evidence type="ECO:0000256" key="3">
    <source>
        <dbReference type="PROSITE-ProRule" id="PRU00221"/>
    </source>
</evidence>
<accession>A0A5J5ECQ9</accession>
<dbReference type="Proteomes" id="UP000326924">
    <property type="component" value="Unassembled WGS sequence"/>
</dbReference>
<dbReference type="InterPro" id="IPR036322">
    <property type="entry name" value="WD40_repeat_dom_sf"/>
</dbReference>
<dbReference type="PANTHER" id="PTHR44129">
    <property type="entry name" value="WD REPEAT-CONTAINING PROTEIN POP1"/>
    <property type="match status" value="1"/>
</dbReference>
<protein>
    <submittedName>
        <fullName evidence="4">Putative G-protein beta WD-40 repeat-containing protein</fullName>
    </submittedName>
</protein>
<dbReference type="InterPro" id="IPR050349">
    <property type="entry name" value="WD_LIS1/nudF_dynein_reg"/>
</dbReference>
<sequence length="553" mass="60556">FSSEVDRHAVERCLPQEVQYACRYWVNHLQRSNLKLCDNETLHNQVHTFLKEHFLHWLEALSLMGICPTAFSMVKAFDSMLTNHADVKLKSNANDDLRAIAHDAVAIRAQVEIDHRDCATPNILLCSNAQPKEKHSERTILEQYAALDQESTGGSRGLRPYDWVWAVAFSPDGKLLASASDNKTIRLWDPTTGTCRGALKGHSGSVKAVTFSPDGKFLASASADKTGTSRGVLEGQSVPVWAVAFSPDGKLLASASRDKTIRLWDPTTGTSRGALEGHSDKVWAVAFSPDGKLLASASVDQTVRLWDPTTGTSHGALEGHSGWVRAVAFSPDGKLLASASDDKTIRLWDPTTGISRDALEGHSDWIRAVAFSPDGKLLASASDNKTVRLWDPTTGTSHDALEGHSGWVMAVAFSPDGKLLASASGNETVRLWDIEMQHVIQTVNTRRAIYHLSYPSNGYLETEEGLVALAHPTHSESQSWAGSPSPLCVFGDWLSLGMRKVFWLPPDYRADCFAVQNNLIALGHRSGRVSFMEFDLDLVPVGELFDSKWTTNI</sequence>
<dbReference type="InterPro" id="IPR019775">
    <property type="entry name" value="WD40_repeat_CS"/>
</dbReference>
<reference evidence="4 5" key="1">
    <citation type="submission" date="2019-09" db="EMBL/GenBank/DDBJ databases">
        <title>Draft genome of the ectomycorrhizal ascomycete Sphaerosporella brunnea.</title>
        <authorList>
            <consortium name="DOE Joint Genome Institute"/>
            <person name="Benucci G.M."/>
            <person name="Marozzi G."/>
            <person name="Antonielli L."/>
            <person name="Sanchez S."/>
            <person name="Marco P."/>
            <person name="Wang X."/>
            <person name="Falini L.B."/>
            <person name="Barry K."/>
            <person name="Haridas S."/>
            <person name="Lipzen A."/>
            <person name="Labutti K."/>
            <person name="Grigoriev I.V."/>
            <person name="Murat C."/>
            <person name="Martin F."/>
            <person name="Albertini E."/>
            <person name="Donnini D."/>
            <person name="Bonito G."/>
        </authorList>
    </citation>
    <scope>NUCLEOTIDE SEQUENCE [LARGE SCALE GENOMIC DNA]</scope>
    <source>
        <strain evidence="4 5">Sb_GMNB300</strain>
    </source>
</reference>
<gene>
    <name evidence="4" type="ORF">FN846DRAFT_896240</name>
</gene>
<dbReference type="AlphaFoldDB" id="A0A5J5ECQ9"/>
<keyword evidence="5" id="KW-1185">Reference proteome</keyword>
<feature type="repeat" description="WD" evidence="3">
    <location>
        <begin position="233"/>
        <end position="274"/>
    </location>
</feature>
<dbReference type="InterPro" id="IPR020472">
    <property type="entry name" value="WD40_PAC1"/>
</dbReference>
<feature type="repeat" description="WD" evidence="3">
    <location>
        <begin position="359"/>
        <end position="400"/>
    </location>
</feature>
<feature type="non-terminal residue" evidence="4">
    <location>
        <position position="1"/>
    </location>
</feature>
<dbReference type="CDD" id="cd00200">
    <property type="entry name" value="WD40"/>
    <property type="match status" value="1"/>
</dbReference>
<dbReference type="PROSITE" id="PS00678">
    <property type="entry name" value="WD_REPEATS_1"/>
    <property type="match status" value="1"/>
</dbReference>
<dbReference type="OrthoDB" id="538223at2759"/>
<evidence type="ECO:0000256" key="2">
    <source>
        <dbReference type="ARBA" id="ARBA00022737"/>
    </source>
</evidence>
<proteinExistence type="predicted"/>
<dbReference type="InParanoid" id="A0A5J5ECQ9"/>
<feature type="repeat" description="WD" evidence="3">
    <location>
        <begin position="164"/>
        <end position="198"/>
    </location>
</feature>
<dbReference type="PRINTS" id="PR00320">
    <property type="entry name" value="GPROTEINBRPT"/>
</dbReference>
<comment type="caution">
    <text evidence="4">The sequence shown here is derived from an EMBL/GenBank/DDBJ whole genome shotgun (WGS) entry which is preliminary data.</text>
</comment>
<evidence type="ECO:0000313" key="4">
    <source>
        <dbReference type="EMBL" id="KAA8893134.1"/>
    </source>
</evidence>
<keyword evidence="2" id="KW-0677">Repeat</keyword>
<evidence type="ECO:0000313" key="5">
    <source>
        <dbReference type="Proteomes" id="UP000326924"/>
    </source>
</evidence>
<feature type="repeat" description="WD" evidence="3">
    <location>
        <begin position="317"/>
        <end position="349"/>
    </location>
</feature>
<dbReference type="InterPro" id="IPR015943">
    <property type="entry name" value="WD40/YVTN_repeat-like_dom_sf"/>
</dbReference>
<dbReference type="Pfam" id="PF00400">
    <property type="entry name" value="WD40"/>
    <property type="match status" value="7"/>
</dbReference>
<dbReference type="SMART" id="SM00320">
    <property type="entry name" value="WD40"/>
    <property type="match status" value="7"/>
</dbReference>
<dbReference type="EMBL" id="VXIS01000493">
    <property type="protein sequence ID" value="KAA8893134.1"/>
    <property type="molecule type" value="Genomic_DNA"/>
</dbReference>
<name>A0A5J5ECQ9_9PEZI</name>
<dbReference type="PROSITE" id="PS50294">
    <property type="entry name" value="WD_REPEATS_REGION"/>
    <property type="match status" value="7"/>
</dbReference>
<feature type="repeat" description="WD" evidence="3">
    <location>
        <begin position="199"/>
        <end position="226"/>
    </location>
</feature>
<dbReference type="PROSITE" id="PS50082">
    <property type="entry name" value="WD_REPEATS_2"/>
    <property type="match status" value="7"/>
</dbReference>
<evidence type="ECO:0000256" key="1">
    <source>
        <dbReference type="ARBA" id="ARBA00022574"/>
    </source>
</evidence>
<feature type="repeat" description="WD" evidence="3">
    <location>
        <begin position="275"/>
        <end position="307"/>
    </location>
</feature>